<proteinExistence type="predicted"/>
<evidence type="ECO:0000313" key="3">
    <source>
        <dbReference type="Proteomes" id="UP000024635"/>
    </source>
</evidence>
<protein>
    <recommendedName>
        <fullName evidence="4">SXP/RAL-2 family protein Ani s 5-like cation-binding domain-containing protein</fullName>
    </recommendedName>
</protein>
<keyword evidence="1" id="KW-0732">Signal</keyword>
<name>A0A016TFW4_9BILA</name>
<evidence type="ECO:0000313" key="2">
    <source>
        <dbReference type="EMBL" id="EYC01557.1"/>
    </source>
</evidence>
<sequence>MMKIFVLVALAVAVFAHWDGEIPDVPGISATSMEKLRQLMTPRPTNKEEFKQKMEQWLSGLSDTEKVTNA</sequence>
<keyword evidence="3" id="KW-1185">Reference proteome</keyword>
<accession>A0A016TFW4</accession>
<dbReference type="Proteomes" id="UP000024635">
    <property type="component" value="Unassembled WGS sequence"/>
</dbReference>
<dbReference type="EMBL" id="JARK01001442">
    <property type="protein sequence ID" value="EYC01557.1"/>
    <property type="molecule type" value="Genomic_DNA"/>
</dbReference>
<feature type="signal peptide" evidence="1">
    <location>
        <begin position="1"/>
        <end position="16"/>
    </location>
</feature>
<evidence type="ECO:0000256" key="1">
    <source>
        <dbReference type="SAM" id="SignalP"/>
    </source>
</evidence>
<organism evidence="2 3">
    <name type="scientific">Ancylostoma ceylanicum</name>
    <dbReference type="NCBI Taxonomy" id="53326"/>
    <lineage>
        <taxon>Eukaryota</taxon>
        <taxon>Metazoa</taxon>
        <taxon>Ecdysozoa</taxon>
        <taxon>Nematoda</taxon>
        <taxon>Chromadorea</taxon>
        <taxon>Rhabditida</taxon>
        <taxon>Rhabditina</taxon>
        <taxon>Rhabditomorpha</taxon>
        <taxon>Strongyloidea</taxon>
        <taxon>Ancylostomatidae</taxon>
        <taxon>Ancylostomatinae</taxon>
        <taxon>Ancylostoma</taxon>
    </lineage>
</organism>
<evidence type="ECO:0008006" key="4">
    <source>
        <dbReference type="Google" id="ProtNLM"/>
    </source>
</evidence>
<dbReference type="OrthoDB" id="5855256at2759"/>
<reference evidence="3" key="1">
    <citation type="journal article" date="2015" name="Nat. Genet.">
        <title>The genome and transcriptome of the zoonotic hookworm Ancylostoma ceylanicum identify infection-specific gene families.</title>
        <authorList>
            <person name="Schwarz E.M."/>
            <person name="Hu Y."/>
            <person name="Antoshechkin I."/>
            <person name="Miller M.M."/>
            <person name="Sternberg P.W."/>
            <person name="Aroian R.V."/>
        </authorList>
    </citation>
    <scope>NUCLEOTIDE SEQUENCE</scope>
    <source>
        <strain evidence="3">HY135</strain>
    </source>
</reference>
<feature type="chain" id="PRO_5001487961" description="SXP/RAL-2 family protein Ani s 5-like cation-binding domain-containing protein" evidence="1">
    <location>
        <begin position="17"/>
        <end position="70"/>
    </location>
</feature>
<comment type="caution">
    <text evidence="2">The sequence shown here is derived from an EMBL/GenBank/DDBJ whole genome shotgun (WGS) entry which is preliminary data.</text>
</comment>
<gene>
    <name evidence="2" type="primary">Acey_s0106.g3756</name>
    <name evidence="2" type="ORF">Y032_0106g3756</name>
</gene>
<dbReference type="AlphaFoldDB" id="A0A016TFW4"/>